<feature type="domain" description="Protein kinase" evidence="7">
    <location>
        <begin position="1"/>
        <end position="159"/>
    </location>
</feature>
<evidence type="ECO:0000256" key="2">
    <source>
        <dbReference type="ARBA" id="ARBA00022527"/>
    </source>
</evidence>
<comment type="caution">
    <text evidence="8">The sequence shown here is derived from an EMBL/GenBank/DDBJ whole genome shotgun (WGS) entry which is preliminary data.</text>
</comment>
<keyword evidence="3" id="KW-0808">Transferase</keyword>
<dbReference type="Proteomes" id="UP001634394">
    <property type="component" value="Unassembled WGS sequence"/>
</dbReference>
<keyword evidence="9" id="KW-1185">Reference proteome</keyword>
<reference evidence="8 9" key="1">
    <citation type="submission" date="2024-11" db="EMBL/GenBank/DDBJ databases">
        <title>Chromosome-level genome assembly of the freshwater bivalve Anodonta woodiana.</title>
        <authorList>
            <person name="Chen X."/>
        </authorList>
    </citation>
    <scope>NUCLEOTIDE SEQUENCE [LARGE SCALE GENOMIC DNA]</scope>
    <source>
        <strain evidence="8">MN2024</strain>
        <tissue evidence="8">Gills</tissue>
    </source>
</reference>
<proteinExistence type="inferred from homology"/>
<keyword evidence="2" id="KW-0723">Serine/threonine-protein kinase</keyword>
<evidence type="ECO:0000256" key="1">
    <source>
        <dbReference type="ARBA" id="ARBA00006692"/>
    </source>
</evidence>
<sequence>MVVDNMLGGGDLFDIIKIYLAHSDLTIDLLCETKDILPIRICNSMSKRLIYMSTVGTAEYMAPEVSIDLRKMGIILYIMLCGYPPFHGHCGGDCEWNHCGTCHDCVDMLFSSIKNGLFVFPSEDWAIISDSAKDLIRNLLVRDPHERYSVKQVLNHPWVSCPPADRESFTESAISNNRIMQHLISNESYHNEVCEENEIDDINSEEIAVLPFKLSPRSSNLARLRSDSSSTRRIII</sequence>
<dbReference type="GO" id="GO:0004674">
    <property type="term" value="F:protein serine/threonine kinase activity"/>
    <property type="evidence" value="ECO:0007669"/>
    <property type="project" value="UniProtKB-KW"/>
</dbReference>
<dbReference type="Gene3D" id="1.10.510.10">
    <property type="entry name" value="Transferase(Phosphotransferase) domain 1"/>
    <property type="match status" value="1"/>
</dbReference>
<comment type="similarity">
    <text evidence="1">Belongs to the protein kinase superfamily. CAMK Ser/Thr protein kinase family.</text>
</comment>
<keyword evidence="5" id="KW-0418">Kinase</keyword>
<dbReference type="AlphaFoldDB" id="A0ABD3VXJ7"/>
<evidence type="ECO:0000259" key="7">
    <source>
        <dbReference type="PROSITE" id="PS50011"/>
    </source>
</evidence>
<keyword evidence="4" id="KW-0547">Nucleotide-binding</keyword>
<protein>
    <recommendedName>
        <fullName evidence="7">Protein kinase domain-containing protein</fullName>
    </recommendedName>
</protein>
<accession>A0ABD3VXJ7</accession>
<dbReference type="PANTHER" id="PTHR24349">
    <property type="entry name" value="SERINE/THREONINE-PROTEIN KINASE"/>
    <property type="match status" value="1"/>
</dbReference>
<gene>
    <name evidence="8" type="ORF">ACJMK2_043651</name>
</gene>
<evidence type="ECO:0000313" key="8">
    <source>
        <dbReference type="EMBL" id="KAL3866346.1"/>
    </source>
</evidence>
<evidence type="ECO:0000256" key="5">
    <source>
        <dbReference type="ARBA" id="ARBA00022777"/>
    </source>
</evidence>
<dbReference type="SMART" id="SM00220">
    <property type="entry name" value="S_TKc"/>
    <property type="match status" value="1"/>
</dbReference>
<dbReference type="SUPFAM" id="SSF56112">
    <property type="entry name" value="Protein kinase-like (PK-like)"/>
    <property type="match status" value="1"/>
</dbReference>
<evidence type="ECO:0000256" key="6">
    <source>
        <dbReference type="ARBA" id="ARBA00022840"/>
    </source>
</evidence>
<evidence type="ECO:0000256" key="4">
    <source>
        <dbReference type="ARBA" id="ARBA00022741"/>
    </source>
</evidence>
<dbReference type="EMBL" id="JBJQND010000009">
    <property type="protein sequence ID" value="KAL3866346.1"/>
    <property type="molecule type" value="Genomic_DNA"/>
</dbReference>
<dbReference type="Pfam" id="PF00069">
    <property type="entry name" value="Pkinase"/>
    <property type="match status" value="1"/>
</dbReference>
<dbReference type="InterPro" id="IPR050205">
    <property type="entry name" value="CDPK_Ser/Thr_kinases"/>
</dbReference>
<evidence type="ECO:0000256" key="3">
    <source>
        <dbReference type="ARBA" id="ARBA00022679"/>
    </source>
</evidence>
<name>A0ABD3VXJ7_SINWO</name>
<evidence type="ECO:0000313" key="9">
    <source>
        <dbReference type="Proteomes" id="UP001634394"/>
    </source>
</evidence>
<dbReference type="PROSITE" id="PS50011">
    <property type="entry name" value="PROTEIN_KINASE_DOM"/>
    <property type="match status" value="1"/>
</dbReference>
<keyword evidence="6" id="KW-0067">ATP-binding</keyword>
<organism evidence="8 9">
    <name type="scientific">Sinanodonta woodiana</name>
    <name type="common">Chinese pond mussel</name>
    <name type="synonym">Anodonta woodiana</name>
    <dbReference type="NCBI Taxonomy" id="1069815"/>
    <lineage>
        <taxon>Eukaryota</taxon>
        <taxon>Metazoa</taxon>
        <taxon>Spiralia</taxon>
        <taxon>Lophotrochozoa</taxon>
        <taxon>Mollusca</taxon>
        <taxon>Bivalvia</taxon>
        <taxon>Autobranchia</taxon>
        <taxon>Heteroconchia</taxon>
        <taxon>Palaeoheterodonta</taxon>
        <taxon>Unionida</taxon>
        <taxon>Unionoidea</taxon>
        <taxon>Unionidae</taxon>
        <taxon>Unioninae</taxon>
        <taxon>Sinanodonta</taxon>
    </lineage>
</organism>
<dbReference type="InterPro" id="IPR000719">
    <property type="entry name" value="Prot_kinase_dom"/>
</dbReference>
<dbReference type="InterPro" id="IPR011009">
    <property type="entry name" value="Kinase-like_dom_sf"/>
</dbReference>
<dbReference type="GO" id="GO:0005524">
    <property type="term" value="F:ATP binding"/>
    <property type="evidence" value="ECO:0007669"/>
    <property type="project" value="UniProtKB-KW"/>
</dbReference>